<dbReference type="AlphaFoldDB" id="A0A6J4NXW3"/>
<name>A0A6J4NXW3_9ACTN</name>
<sequence length="44" mass="5229">WRRFPSNRSSSSRRLCLWASAPTPHTCVRGVTMPQRRQKNRFVN</sequence>
<accession>A0A6J4NXW3</accession>
<feature type="non-terminal residue" evidence="1">
    <location>
        <position position="1"/>
    </location>
</feature>
<organism evidence="1">
    <name type="scientific">uncultured Rubrobacteraceae bacterium</name>
    <dbReference type="NCBI Taxonomy" id="349277"/>
    <lineage>
        <taxon>Bacteria</taxon>
        <taxon>Bacillati</taxon>
        <taxon>Actinomycetota</taxon>
        <taxon>Rubrobacteria</taxon>
        <taxon>Rubrobacterales</taxon>
        <taxon>Rubrobacteraceae</taxon>
        <taxon>environmental samples</taxon>
    </lineage>
</organism>
<dbReference type="EMBL" id="CADCVA010000016">
    <property type="protein sequence ID" value="CAA9399792.1"/>
    <property type="molecule type" value="Genomic_DNA"/>
</dbReference>
<proteinExistence type="predicted"/>
<protein>
    <submittedName>
        <fullName evidence="1">Uncharacterized protein</fullName>
    </submittedName>
</protein>
<feature type="non-terminal residue" evidence="1">
    <location>
        <position position="44"/>
    </location>
</feature>
<reference evidence="1" key="1">
    <citation type="submission" date="2020-02" db="EMBL/GenBank/DDBJ databases">
        <authorList>
            <person name="Meier V. D."/>
        </authorList>
    </citation>
    <scope>NUCLEOTIDE SEQUENCE</scope>
    <source>
        <strain evidence="1">AVDCRST_MAG82</strain>
    </source>
</reference>
<evidence type="ECO:0000313" key="1">
    <source>
        <dbReference type="EMBL" id="CAA9399792.1"/>
    </source>
</evidence>
<gene>
    <name evidence="1" type="ORF">AVDCRST_MAG82-140</name>
</gene>